<sequence>MYKFFILIFILFAHIIFSYEIFITPSYKIYNFIKEKTILSDNLKFASLSINSPFLELLDTNKSSGYIEYENLYFKSYNILPDKNLEGYLHEKFIIFDNNSVLFGTGNFTKGSIFEDLNIFIYSEDKNIVSLFLKEFDNFKNGNFGKNKRIIDKVINSKDLGKVVFVTGPSENIFNVIDNFILSSKKILYIFTFSFTDNRILYNLEYLSSKNIDVKIIADNWNIKNYSNLKYLKSVKYTISKKYRNMHLKVLINENGVLLGSYNLTYRAREKNDEFIIILYNKNIQKTMLDLFNKLWSEEKYE</sequence>
<proteinExistence type="inferred from homology"/>
<protein>
    <recommendedName>
        <fullName evidence="3">phospholipase D</fullName>
        <ecNumber evidence="3">3.1.4.4</ecNumber>
    </recommendedName>
</protein>
<dbReference type="Pfam" id="PF13091">
    <property type="entry name" value="PLDc_2"/>
    <property type="match status" value="2"/>
</dbReference>
<dbReference type="GO" id="GO:0016042">
    <property type="term" value="P:lipid catabolic process"/>
    <property type="evidence" value="ECO:0007669"/>
    <property type="project" value="UniProtKB-KW"/>
</dbReference>
<evidence type="ECO:0000256" key="3">
    <source>
        <dbReference type="ARBA" id="ARBA00012027"/>
    </source>
</evidence>
<gene>
    <name evidence="8" type="ORF">SAMN02745164_00895</name>
</gene>
<evidence type="ECO:0000259" key="7">
    <source>
        <dbReference type="PROSITE" id="PS50035"/>
    </source>
</evidence>
<keyword evidence="5" id="KW-0442">Lipid degradation</keyword>
<name>A0A1M4VBL8_MARH1</name>
<dbReference type="GO" id="GO:0004630">
    <property type="term" value="F:phospholipase D activity"/>
    <property type="evidence" value="ECO:0007669"/>
    <property type="project" value="UniProtKB-EC"/>
</dbReference>
<evidence type="ECO:0000256" key="5">
    <source>
        <dbReference type="ARBA" id="ARBA00022963"/>
    </source>
</evidence>
<dbReference type="STRING" id="1122195.SAMN02745164_00895"/>
<dbReference type="EC" id="3.1.4.4" evidence="3"/>
<dbReference type="SMART" id="SM00155">
    <property type="entry name" value="PLDc"/>
    <property type="match status" value="2"/>
</dbReference>
<dbReference type="PROSITE" id="PS50035">
    <property type="entry name" value="PLD"/>
    <property type="match status" value="1"/>
</dbReference>
<dbReference type="InterPro" id="IPR001736">
    <property type="entry name" value="PLipase_D/transphosphatidylase"/>
</dbReference>
<evidence type="ECO:0000313" key="8">
    <source>
        <dbReference type="EMBL" id="SHE66250.1"/>
    </source>
</evidence>
<reference evidence="8" key="1">
    <citation type="submission" date="2016-11" db="EMBL/GenBank/DDBJ databases">
        <authorList>
            <person name="Varghese N."/>
            <person name="Submissions S."/>
        </authorList>
    </citation>
    <scope>NUCLEOTIDE SEQUENCE [LARGE SCALE GENOMIC DNA]</scope>
    <source>
        <strain evidence="8">DSM 16785</strain>
    </source>
</reference>
<evidence type="ECO:0000313" key="9">
    <source>
        <dbReference type="Proteomes" id="UP000184334"/>
    </source>
</evidence>
<dbReference type="OrthoDB" id="46904at2"/>
<evidence type="ECO:0000256" key="4">
    <source>
        <dbReference type="ARBA" id="ARBA00022801"/>
    </source>
</evidence>
<dbReference type="RefSeq" id="WP_072863869.1">
    <property type="nucleotide sequence ID" value="NZ_FQUI01000010.1"/>
</dbReference>
<dbReference type="Gene3D" id="3.30.870.10">
    <property type="entry name" value="Endonuclease Chain A"/>
    <property type="match status" value="2"/>
</dbReference>
<keyword evidence="9" id="KW-1185">Reference proteome</keyword>
<dbReference type="InterPro" id="IPR051406">
    <property type="entry name" value="PLD_domain"/>
</dbReference>
<dbReference type="GO" id="GO:0006793">
    <property type="term" value="P:phosphorus metabolic process"/>
    <property type="evidence" value="ECO:0007669"/>
    <property type="project" value="UniProtKB-ARBA"/>
</dbReference>
<accession>A0A1M4VBL8</accession>
<organism evidence="8 9">
    <name type="scientific">Marinitoga hydrogenitolerans (strain DSM 16785 / JCM 12826 / AT1271)</name>
    <dbReference type="NCBI Taxonomy" id="1122195"/>
    <lineage>
        <taxon>Bacteria</taxon>
        <taxon>Thermotogati</taxon>
        <taxon>Thermotogota</taxon>
        <taxon>Thermotogae</taxon>
        <taxon>Petrotogales</taxon>
        <taxon>Petrotogaceae</taxon>
        <taxon>Marinitoga</taxon>
    </lineage>
</organism>
<evidence type="ECO:0000256" key="6">
    <source>
        <dbReference type="ARBA" id="ARBA00023098"/>
    </source>
</evidence>
<dbReference type="EMBL" id="FQUI01000010">
    <property type="protein sequence ID" value="SHE66250.1"/>
    <property type="molecule type" value="Genomic_DNA"/>
</dbReference>
<dbReference type="PANTHER" id="PTHR43856:SF1">
    <property type="entry name" value="MITOCHONDRIAL CARDIOLIPIN HYDROLASE"/>
    <property type="match status" value="1"/>
</dbReference>
<dbReference type="PANTHER" id="PTHR43856">
    <property type="entry name" value="CARDIOLIPIN HYDROLASE"/>
    <property type="match status" value="1"/>
</dbReference>
<keyword evidence="4" id="KW-0378">Hydrolase</keyword>
<keyword evidence="6" id="KW-0443">Lipid metabolism</keyword>
<dbReference type="AlphaFoldDB" id="A0A1M4VBL8"/>
<dbReference type="Proteomes" id="UP000184334">
    <property type="component" value="Unassembled WGS sequence"/>
</dbReference>
<comment type="caution">
    <text evidence="8">The sequence shown here is derived from an EMBL/GenBank/DDBJ whole genome shotgun (WGS) entry which is preliminary data.</text>
</comment>
<evidence type="ECO:0000256" key="2">
    <source>
        <dbReference type="ARBA" id="ARBA00008664"/>
    </source>
</evidence>
<dbReference type="SUPFAM" id="SSF56024">
    <property type="entry name" value="Phospholipase D/nuclease"/>
    <property type="match status" value="2"/>
</dbReference>
<feature type="domain" description="PLD phosphodiesterase" evidence="7">
    <location>
        <begin position="85"/>
        <end position="112"/>
    </location>
</feature>
<comment type="similarity">
    <text evidence="2">Belongs to the phospholipase D family.</text>
</comment>
<evidence type="ECO:0000256" key="1">
    <source>
        <dbReference type="ARBA" id="ARBA00000798"/>
    </source>
</evidence>
<comment type="catalytic activity">
    <reaction evidence="1">
        <text>a 1,2-diacyl-sn-glycero-3-phosphocholine + H2O = a 1,2-diacyl-sn-glycero-3-phosphate + choline + H(+)</text>
        <dbReference type="Rhea" id="RHEA:14445"/>
        <dbReference type="ChEBI" id="CHEBI:15354"/>
        <dbReference type="ChEBI" id="CHEBI:15377"/>
        <dbReference type="ChEBI" id="CHEBI:15378"/>
        <dbReference type="ChEBI" id="CHEBI:57643"/>
        <dbReference type="ChEBI" id="CHEBI:58608"/>
        <dbReference type="EC" id="3.1.4.4"/>
    </reaction>
</comment>
<dbReference type="GO" id="GO:0016891">
    <property type="term" value="F:RNA endonuclease activity producing 5'-phosphomonoesters, hydrolytic mechanism"/>
    <property type="evidence" value="ECO:0007669"/>
    <property type="project" value="TreeGrafter"/>
</dbReference>
<dbReference type="InterPro" id="IPR025202">
    <property type="entry name" value="PLD-like_dom"/>
</dbReference>